<evidence type="ECO:0000313" key="4">
    <source>
        <dbReference type="EMBL" id="MDP9832567.1"/>
    </source>
</evidence>
<dbReference type="Gene3D" id="1.10.1470.10">
    <property type="entry name" value="YjbJ"/>
    <property type="match status" value="1"/>
</dbReference>
<feature type="compositionally biased region" description="Basic and acidic residues" evidence="2">
    <location>
        <begin position="1"/>
        <end position="21"/>
    </location>
</feature>
<sequence>MSFEDIKNEAKDLGGKAKETAGKATENENLEFEGKKDQILADVKKTASEAGEKAKGLVNEAIDKIKGDK</sequence>
<dbReference type="Proteomes" id="UP001230145">
    <property type="component" value="Unassembled WGS sequence"/>
</dbReference>
<dbReference type="EMBL" id="JAUSQL010000001">
    <property type="protein sequence ID" value="MDP9832567.1"/>
    <property type="molecule type" value="Genomic_DNA"/>
</dbReference>
<evidence type="ECO:0000313" key="5">
    <source>
        <dbReference type="Proteomes" id="UP001230145"/>
    </source>
</evidence>
<dbReference type="SUPFAM" id="SSF69047">
    <property type="entry name" value="Hypothetical protein YjbJ"/>
    <property type="match status" value="1"/>
</dbReference>
<evidence type="ECO:0000259" key="3">
    <source>
        <dbReference type="Pfam" id="PF05532"/>
    </source>
</evidence>
<dbReference type="InterPro" id="IPR008462">
    <property type="entry name" value="CsbD"/>
</dbReference>
<dbReference type="RefSeq" id="WP_270975358.1">
    <property type="nucleotide sequence ID" value="NZ_CP133407.1"/>
</dbReference>
<comment type="caution">
    <text evidence="4">The sequence shown here is derived from an EMBL/GenBank/DDBJ whole genome shotgun (WGS) entry which is preliminary data.</text>
</comment>
<keyword evidence="5" id="KW-1185">Reference proteome</keyword>
<reference evidence="4 5" key="1">
    <citation type="submission" date="2023-07" db="EMBL/GenBank/DDBJ databases">
        <title>Sequencing the genomes of 1000 actinobacteria strains.</title>
        <authorList>
            <person name="Klenk H.-P."/>
        </authorList>
    </citation>
    <scope>NUCLEOTIDE SEQUENCE [LARGE SCALE GENOMIC DNA]</scope>
    <source>
        <strain evidence="4 5">DSM 19515</strain>
    </source>
</reference>
<protein>
    <submittedName>
        <fullName evidence="4">Uncharacterized protein YjbJ (UPF0337 family)</fullName>
    </submittedName>
</protein>
<evidence type="ECO:0000256" key="1">
    <source>
        <dbReference type="ARBA" id="ARBA00009129"/>
    </source>
</evidence>
<dbReference type="Pfam" id="PF05532">
    <property type="entry name" value="CsbD"/>
    <property type="match status" value="1"/>
</dbReference>
<name>A0ABT9PIN4_9ACTO</name>
<feature type="region of interest" description="Disordered" evidence="2">
    <location>
        <begin position="1"/>
        <end position="27"/>
    </location>
</feature>
<gene>
    <name evidence="4" type="ORF">J2S45_001246</name>
</gene>
<evidence type="ECO:0000256" key="2">
    <source>
        <dbReference type="SAM" id="MobiDB-lite"/>
    </source>
</evidence>
<accession>A0ABT9PIN4</accession>
<organism evidence="4 5">
    <name type="scientific">Trueperella abortisuis</name>
    <dbReference type="NCBI Taxonomy" id="445930"/>
    <lineage>
        <taxon>Bacteria</taxon>
        <taxon>Bacillati</taxon>
        <taxon>Actinomycetota</taxon>
        <taxon>Actinomycetes</taxon>
        <taxon>Actinomycetales</taxon>
        <taxon>Actinomycetaceae</taxon>
        <taxon>Trueperella</taxon>
    </lineage>
</organism>
<dbReference type="InterPro" id="IPR036629">
    <property type="entry name" value="YjbJ_sf"/>
</dbReference>
<comment type="similarity">
    <text evidence="1">Belongs to the UPF0337 (CsbD) family.</text>
</comment>
<proteinExistence type="inferred from homology"/>
<feature type="domain" description="CsbD-like" evidence="3">
    <location>
        <begin position="5"/>
        <end position="55"/>
    </location>
</feature>